<comment type="caution">
    <text evidence="9">The sequence shown here is derived from an EMBL/GenBank/DDBJ whole genome shotgun (WGS) entry which is preliminary data.</text>
</comment>
<evidence type="ECO:0000256" key="3">
    <source>
        <dbReference type="ARBA" id="ARBA00022553"/>
    </source>
</evidence>
<sequence>MRLFQINPLTKMNMKQQLILLFLLMVSPILLLHWYGNYEAEKLLKNHVTNAYVELIKQNHTLIHRDIDTVTKITSTIIQNPITQRMTANSSDSVIDRVRKYDNLNRLLASYSTPLNGGEAVYYWLYIYDPNEDYFFVPKQQFQQYGVRFFNDSNKPQWYDQAVSKRGSGYMDILPFSVGYSDFDTLAYIRAVGNVSNGNQFLGVLVAIKMDIKLAESLQSVSLPQGSIYYVDANNRILSSTIAQRIGDQLVVPQQLLERQKLQTTTNPDESYGASELITANSIYIMSQYEQSGHRLIYEIPIQSLLKQQNELKRIIQIITVVYMLFGCIILLYYWRSLMQPLQKLAYFVRTYEPGKLVPETPAKRRNDEVGVLMAALYDMARRLNGLIHYKYRMDIKAKESQLQLLYQQINPHLLYNTLESIYWKSKLEGSEETSEMIKELSKLMKIGLSRGRELISLEEELEHAKAYVHLQQKRYAYEFHVRWNISEAAKHIQIPKITLQPLIENAIIHGVKQMGEDGEIYVSAELESKRVTIRVEDNGYKPIDIAGIEQLLYEQDPNPQLGYGIRNIHQRIQLHFGNMYGLRYRQRKGGGTAAIIMLPATYEQAVQRQEHKDELKG</sequence>
<keyword evidence="10" id="KW-1185">Reference proteome</keyword>
<dbReference type="InterPro" id="IPR050640">
    <property type="entry name" value="Bact_2-comp_sensor_kinase"/>
</dbReference>
<dbReference type="RefSeq" id="WP_379233791.1">
    <property type="nucleotide sequence ID" value="NZ_JBHSTE010000003.1"/>
</dbReference>
<keyword evidence="6 7" id="KW-0472">Membrane</keyword>
<dbReference type="InterPro" id="IPR036890">
    <property type="entry name" value="HATPase_C_sf"/>
</dbReference>
<evidence type="ECO:0000313" key="9">
    <source>
        <dbReference type="EMBL" id="MFC6332888.1"/>
    </source>
</evidence>
<dbReference type="PANTHER" id="PTHR34220:SF7">
    <property type="entry name" value="SENSOR HISTIDINE KINASE YPDA"/>
    <property type="match status" value="1"/>
</dbReference>
<keyword evidence="2" id="KW-1003">Cell membrane</keyword>
<dbReference type="Gene3D" id="6.10.340.10">
    <property type="match status" value="1"/>
</dbReference>
<keyword evidence="3" id="KW-0597">Phosphoprotein</keyword>
<reference evidence="10" key="1">
    <citation type="journal article" date="2019" name="Int. J. Syst. Evol. Microbiol.">
        <title>The Global Catalogue of Microorganisms (GCM) 10K type strain sequencing project: providing services to taxonomists for standard genome sequencing and annotation.</title>
        <authorList>
            <consortium name="The Broad Institute Genomics Platform"/>
            <consortium name="The Broad Institute Genome Sequencing Center for Infectious Disease"/>
            <person name="Wu L."/>
            <person name="Ma J."/>
        </authorList>
    </citation>
    <scope>NUCLEOTIDE SEQUENCE [LARGE SCALE GENOMIC DNA]</scope>
    <source>
        <strain evidence="10">PCU 280</strain>
    </source>
</reference>
<evidence type="ECO:0000256" key="4">
    <source>
        <dbReference type="ARBA" id="ARBA00022679"/>
    </source>
</evidence>
<proteinExistence type="predicted"/>
<organism evidence="9 10">
    <name type="scientific">Paenibacillus septentrionalis</name>
    <dbReference type="NCBI Taxonomy" id="429342"/>
    <lineage>
        <taxon>Bacteria</taxon>
        <taxon>Bacillati</taxon>
        <taxon>Bacillota</taxon>
        <taxon>Bacilli</taxon>
        <taxon>Bacillales</taxon>
        <taxon>Paenibacillaceae</taxon>
        <taxon>Paenibacillus</taxon>
    </lineage>
</organism>
<evidence type="ECO:0000256" key="7">
    <source>
        <dbReference type="SAM" id="Phobius"/>
    </source>
</evidence>
<gene>
    <name evidence="9" type="ORF">ACFP56_09660</name>
</gene>
<protein>
    <submittedName>
        <fullName evidence="9">Sensor histidine kinase</fullName>
        <ecNumber evidence="9">2.7.13.3</ecNumber>
    </submittedName>
</protein>
<dbReference type="PROSITE" id="PS50885">
    <property type="entry name" value="HAMP"/>
    <property type="match status" value="1"/>
</dbReference>
<keyword evidence="7" id="KW-0812">Transmembrane</keyword>
<dbReference type="InterPro" id="IPR003660">
    <property type="entry name" value="HAMP_dom"/>
</dbReference>
<accession>A0ABW1V5L4</accession>
<name>A0ABW1V5L4_9BACL</name>
<dbReference type="GO" id="GO:0004673">
    <property type="term" value="F:protein histidine kinase activity"/>
    <property type="evidence" value="ECO:0007669"/>
    <property type="project" value="UniProtKB-EC"/>
</dbReference>
<comment type="subcellular location">
    <subcellularLocation>
        <location evidence="1">Cell membrane</location>
        <topology evidence="1">Multi-pass membrane protein</topology>
    </subcellularLocation>
</comment>
<dbReference type="EMBL" id="JBHSTE010000003">
    <property type="protein sequence ID" value="MFC6332888.1"/>
    <property type="molecule type" value="Genomic_DNA"/>
</dbReference>
<dbReference type="InterPro" id="IPR010559">
    <property type="entry name" value="Sig_transdc_His_kin_internal"/>
</dbReference>
<keyword evidence="5 9" id="KW-0418">Kinase</keyword>
<keyword evidence="4 9" id="KW-0808">Transferase</keyword>
<evidence type="ECO:0000313" key="10">
    <source>
        <dbReference type="Proteomes" id="UP001596233"/>
    </source>
</evidence>
<feature type="transmembrane region" description="Helical" evidence="7">
    <location>
        <begin position="315"/>
        <end position="335"/>
    </location>
</feature>
<evidence type="ECO:0000256" key="6">
    <source>
        <dbReference type="ARBA" id="ARBA00023136"/>
    </source>
</evidence>
<evidence type="ECO:0000256" key="2">
    <source>
        <dbReference type="ARBA" id="ARBA00022475"/>
    </source>
</evidence>
<dbReference type="Pfam" id="PF06580">
    <property type="entry name" value="His_kinase"/>
    <property type="match status" value="1"/>
</dbReference>
<feature type="transmembrane region" description="Helical" evidence="7">
    <location>
        <begin position="18"/>
        <end position="36"/>
    </location>
</feature>
<dbReference type="SUPFAM" id="SSF55874">
    <property type="entry name" value="ATPase domain of HSP90 chaperone/DNA topoisomerase II/histidine kinase"/>
    <property type="match status" value="1"/>
</dbReference>
<dbReference type="EC" id="2.7.13.3" evidence="9"/>
<evidence type="ECO:0000256" key="1">
    <source>
        <dbReference type="ARBA" id="ARBA00004651"/>
    </source>
</evidence>
<dbReference type="SUPFAM" id="SSF158472">
    <property type="entry name" value="HAMP domain-like"/>
    <property type="match status" value="1"/>
</dbReference>
<dbReference type="Gene3D" id="3.30.565.10">
    <property type="entry name" value="Histidine kinase-like ATPase, C-terminal domain"/>
    <property type="match status" value="1"/>
</dbReference>
<feature type="domain" description="HAMP" evidence="8">
    <location>
        <begin position="336"/>
        <end position="389"/>
    </location>
</feature>
<keyword evidence="7" id="KW-1133">Transmembrane helix</keyword>
<dbReference type="Pfam" id="PF02518">
    <property type="entry name" value="HATPase_c"/>
    <property type="match status" value="1"/>
</dbReference>
<dbReference type="PANTHER" id="PTHR34220">
    <property type="entry name" value="SENSOR HISTIDINE KINASE YPDA"/>
    <property type="match status" value="1"/>
</dbReference>
<dbReference type="InterPro" id="IPR003594">
    <property type="entry name" value="HATPase_dom"/>
</dbReference>
<evidence type="ECO:0000256" key="5">
    <source>
        <dbReference type="ARBA" id="ARBA00022777"/>
    </source>
</evidence>
<evidence type="ECO:0000259" key="8">
    <source>
        <dbReference type="PROSITE" id="PS50885"/>
    </source>
</evidence>
<dbReference type="Proteomes" id="UP001596233">
    <property type="component" value="Unassembled WGS sequence"/>
</dbReference>